<feature type="region of interest" description="Disordered" evidence="1">
    <location>
        <begin position="64"/>
        <end position="104"/>
    </location>
</feature>
<evidence type="ECO:0000313" key="3">
    <source>
        <dbReference type="Proteomes" id="UP001243330"/>
    </source>
</evidence>
<evidence type="ECO:0000313" key="2">
    <source>
        <dbReference type="EMBL" id="KAK1837779.1"/>
    </source>
</evidence>
<accession>A0AAD9E500</accession>
<dbReference type="EMBL" id="JAQOWY010001015">
    <property type="protein sequence ID" value="KAK1837779.1"/>
    <property type="molecule type" value="Genomic_DNA"/>
</dbReference>
<dbReference type="Proteomes" id="UP001243330">
    <property type="component" value="Unassembled WGS sequence"/>
</dbReference>
<evidence type="ECO:0000256" key="1">
    <source>
        <dbReference type="SAM" id="MobiDB-lite"/>
    </source>
</evidence>
<comment type="caution">
    <text evidence="2">The sequence shown here is derived from an EMBL/GenBank/DDBJ whole genome shotgun (WGS) entry which is preliminary data.</text>
</comment>
<proteinExistence type="predicted"/>
<dbReference type="AlphaFoldDB" id="A0AAD9E500"/>
<name>A0AAD9E500_9PEZI</name>
<organism evidence="2 3">
    <name type="scientific">Colletotrichum chrysophilum</name>
    <dbReference type="NCBI Taxonomy" id="1836956"/>
    <lineage>
        <taxon>Eukaryota</taxon>
        <taxon>Fungi</taxon>
        <taxon>Dikarya</taxon>
        <taxon>Ascomycota</taxon>
        <taxon>Pezizomycotina</taxon>
        <taxon>Sordariomycetes</taxon>
        <taxon>Hypocreomycetidae</taxon>
        <taxon>Glomerellales</taxon>
        <taxon>Glomerellaceae</taxon>
        <taxon>Colletotrichum</taxon>
        <taxon>Colletotrichum gloeosporioides species complex</taxon>
    </lineage>
</organism>
<gene>
    <name evidence="2" type="ORF">CCHR01_19598</name>
</gene>
<feature type="non-terminal residue" evidence="2">
    <location>
        <position position="1"/>
    </location>
</feature>
<keyword evidence="3" id="KW-1185">Reference proteome</keyword>
<reference evidence="2" key="1">
    <citation type="submission" date="2023-01" db="EMBL/GenBank/DDBJ databases">
        <title>Colletotrichum chrysophilum M932 genome sequence.</title>
        <authorList>
            <person name="Baroncelli R."/>
        </authorList>
    </citation>
    <scope>NUCLEOTIDE SEQUENCE</scope>
    <source>
        <strain evidence="2">M932</strain>
    </source>
</reference>
<sequence>QTCVVCRLQVPKDASRVNKDVCQARQSYGHFLKMSVDVGLSPELREEPKEPIPVHLHRVTFRSHRLQRGGECHETTGSRATGEVSGEPASGRNDSGGNKKPATATGLGFEMETQTQTQTHMEMEMEMEMESLARVTGRLALVIFAVRLSVPYANRRPVPLLDPFYTTNTTTTTILSAQGNGDYYLG</sequence>
<protein>
    <submittedName>
        <fullName evidence="2">Uncharacterized protein</fullName>
    </submittedName>
</protein>